<evidence type="ECO:0000313" key="8">
    <source>
        <dbReference type="EMBL" id="AWH90929.1"/>
    </source>
</evidence>
<evidence type="ECO:0000256" key="5">
    <source>
        <dbReference type="ARBA" id="ARBA00022857"/>
    </source>
</evidence>
<comment type="similarity">
    <text evidence="2">Belongs to the FAD-binding monooxygenase family.</text>
</comment>
<keyword evidence="9" id="KW-1185">Reference proteome</keyword>
<dbReference type="Gene3D" id="3.50.50.60">
    <property type="entry name" value="FAD/NAD(P)-binding domain"/>
    <property type="match status" value="3"/>
</dbReference>
<evidence type="ECO:0000256" key="7">
    <source>
        <dbReference type="ARBA" id="ARBA00023033"/>
    </source>
</evidence>
<dbReference type="AlphaFoldDB" id="A0A2S1R3R3"/>
<keyword evidence="4" id="KW-0274">FAD</keyword>
<dbReference type="PRINTS" id="PR00411">
    <property type="entry name" value="PNDRDTASEI"/>
</dbReference>
<evidence type="ECO:0000256" key="6">
    <source>
        <dbReference type="ARBA" id="ARBA00023002"/>
    </source>
</evidence>
<dbReference type="InterPro" id="IPR036188">
    <property type="entry name" value="FAD/NAD-bd_sf"/>
</dbReference>
<dbReference type="FunFam" id="3.50.50.60:FF:000228">
    <property type="entry name" value="FAD-containing monooxygenase EthA"/>
    <property type="match status" value="1"/>
</dbReference>
<dbReference type="EMBL" id="CP015449">
    <property type="protein sequence ID" value="AWH90929.1"/>
    <property type="molecule type" value="Genomic_DNA"/>
</dbReference>
<dbReference type="OrthoDB" id="5168853at2"/>
<name>A0A2S1R3R3_9ACTN</name>
<dbReference type="KEGG" id="dlu:A6035_00620"/>
<accession>A0A2S1R3R3</accession>
<comment type="cofactor">
    <cofactor evidence="1">
        <name>FAD</name>
        <dbReference type="ChEBI" id="CHEBI:57692"/>
    </cofactor>
</comment>
<dbReference type="GO" id="GO:0004497">
    <property type="term" value="F:monooxygenase activity"/>
    <property type="evidence" value="ECO:0007669"/>
    <property type="project" value="UniProtKB-KW"/>
</dbReference>
<gene>
    <name evidence="8" type="ORF">A6035_00620</name>
</gene>
<dbReference type="Proteomes" id="UP000244928">
    <property type="component" value="Chromosome"/>
</dbReference>
<dbReference type="InterPro" id="IPR051820">
    <property type="entry name" value="FAD-binding_MO"/>
</dbReference>
<proteinExistence type="inferred from homology"/>
<dbReference type="SUPFAM" id="SSF51905">
    <property type="entry name" value="FAD/NAD(P)-binding domain"/>
    <property type="match status" value="1"/>
</dbReference>
<keyword evidence="6" id="KW-0560">Oxidoreductase</keyword>
<dbReference type="PANTHER" id="PTHR43872">
    <property type="entry name" value="MONOOXYGENASE, PUTATIVE (AFU_ORTHOLOGUE AFUA_8G02570)-RELATED"/>
    <property type="match status" value="1"/>
</dbReference>
<keyword evidence="5" id="KW-0521">NADP</keyword>
<reference evidence="8 9" key="1">
    <citation type="submission" date="2016-04" db="EMBL/GenBank/DDBJ databases">
        <title>Complete genome sequence of Dietzia lutea YIM 80766T, a strain isolated from desert soil in Egypt.</title>
        <authorList>
            <person name="Zhao J."/>
            <person name="Hu B."/>
            <person name="Geng S."/>
            <person name="Nie Y."/>
            <person name="Tang Y."/>
        </authorList>
    </citation>
    <scope>NUCLEOTIDE SEQUENCE [LARGE SCALE GENOMIC DNA]</scope>
    <source>
        <strain evidence="8 9">YIM 80766</strain>
    </source>
</reference>
<evidence type="ECO:0000256" key="1">
    <source>
        <dbReference type="ARBA" id="ARBA00001974"/>
    </source>
</evidence>
<evidence type="ECO:0000313" key="9">
    <source>
        <dbReference type="Proteomes" id="UP000244928"/>
    </source>
</evidence>
<evidence type="ECO:0000256" key="4">
    <source>
        <dbReference type="ARBA" id="ARBA00022827"/>
    </source>
</evidence>
<dbReference type="PANTHER" id="PTHR43872:SF1">
    <property type="entry name" value="MONOOXYGENASE, PUTATIVE (AFU_ORTHOLOGUE AFUA_8G02570)-RELATED"/>
    <property type="match status" value="1"/>
</dbReference>
<keyword evidence="3" id="KW-0285">Flavoprotein</keyword>
<sequence>MNTYSPIEHIDVAIVGAGISGIAAAVQLKQSRPHDTFALLEMRDNIGGTWDLFRYPGVRSDSDMFTLGYGFKPWTAEKSIAAGSSIREYLHETVKDHGLESHLRTGHRLLSAEWNSDQARWTLQFGTPNGERLFSCRFLYMAAGYYSYESAFNPKLAGEDRFQGRLVHAQFWPEDLDYAGKRVAIIGSGATAITLLPTMAQTTAMTTMIQRSPGYVHIETDAVDIEAKELRQRIGETEAFTAIRMRNLENQQLTYKLARENPEAYKKSLFDAIESVVGREIREKHFTPKYEPWDQRVCLVPNADLFEAIRDGRGAVATGTIASVTETGVLMDDGEHIDADIIVKATGLNVVFGGDAKLRVDGADVSYGERWTYKGIGLSGVPNFVFAWGFLNSSWTLRIELLNEFWCRMLDHLEATGTQSVTPVLRPADTEMQASNFVHDVTSGYLQRGFATLPRQGDQTPWVNPQNYEETRRLLTEDVEDGVLQFR</sequence>
<evidence type="ECO:0000256" key="2">
    <source>
        <dbReference type="ARBA" id="ARBA00010139"/>
    </source>
</evidence>
<evidence type="ECO:0000256" key="3">
    <source>
        <dbReference type="ARBA" id="ARBA00022630"/>
    </source>
</evidence>
<protein>
    <submittedName>
        <fullName evidence="8">FAD-containing monooxygenase EthA</fullName>
    </submittedName>
</protein>
<organism evidence="8 9">
    <name type="scientific">Dietzia lutea</name>
    <dbReference type="NCBI Taxonomy" id="546160"/>
    <lineage>
        <taxon>Bacteria</taxon>
        <taxon>Bacillati</taxon>
        <taxon>Actinomycetota</taxon>
        <taxon>Actinomycetes</taxon>
        <taxon>Mycobacteriales</taxon>
        <taxon>Dietziaceae</taxon>
        <taxon>Dietzia</taxon>
    </lineage>
</organism>
<dbReference type="RefSeq" id="WP_108846195.1">
    <property type="nucleotide sequence ID" value="NZ_CP015449.1"/>
</dbReference>
<dbReference type="Pfam" id="PF13450">
    <property type="entry name" value="NAD_binding_8"/>
    <property type="match status" value="1"/>
</dbReference>
<keyword evidence="7 8" id="KW-0503">Monooxygenase</keyword>